<keyword evidence="2" id="KW-1185">Reference proteome</keyword>
<dbReference type="RefSeq" id="WP_106691044.1">
    <property type="nucleotide sequence ID" value="NZ_PXNQ02000004.1"/>
</dbReference>
<evidence type="ECO:0000313" key="1">
    <source>
        <dbReference type="EMBL" id="RNF35068.1"/>
    </source>
</evidence>
<proteinExistence type="predicted"/>
<protein>
    <submittedName>
        <fullName evidence="1">Uncharacterized protein</fullName>
    </submittedName>
</protein>
<gene>
    <name evidence="1" type="ORF">A7A09_008890</name>
</gene>
<evidence type="ECO:0000313" key="2">
    <source>
        <dbReference type="Proteomes" id="UP000238137"/>
    </source>
</evidence>
<organism evidence="1 2">
    <name type="scientific">Paracoccus methylarcula</name>
    <dbReference type="NCBI Taxonomy" id="72022"/>
    <lineage>
        <taxon>Bacteria</taxon>
        <taxon>Pseudomonadati</taxon>
        <taxon>Pseudomonadota</taxon>
        <taxon>Alphaproteobacteria</taxon>
        <taxon>Rhodobacterales</taxon>
        <taxon>Paracoccaceae</taxon>
        <taxon>Paracoccus</taxon>
    </lineage>
</organism>
<name>A0A3R7LQ84_9RHOB</name>
<sequence>MTAQHRVSARMITMELAMKARQGLPDPVTLASALSAVGRALDAGDPLVRDLDEFAEQFPRFSRDPELLSDAGERLWSSVERSTWPRPMSRSDIEG</sequence>
<comment type="caution">
    <text evidence="1">The sequence shown here is derived from an EMBL/GenBank/DDBJ whole genome shotgun (WGS) entry which is preliminary data.</text>
</comment>
<dbReference type="AlphaFoldDB" id="A0A3R7LQ84"/>
<dbReference type="OrthoDB" id="7777676at2"/>
<dbReference type="EMBL" id="PXNQ02000004">
    <property type="protein sequence ID" value="RNF35068.1"/>
    <property type="molecule type" value="Genomic_DNA"/>
</dbReference>
<dbReference type="Proteomes" id="UP000238137">
    <property type="component" value="Unassembled WGS sequence"/>
</dbReference>
<reference evidence="1" key="1">
    <citation type="submission" date="2018-05" db="EMBL/GenBank/DDBJ databases">
        <title>Reclassification of Methylarcula marina and Methylarcula terricola as Paracoccus methylarcula sp.nov., comb.nov. and Paracoccus terricola comb.nov.</title>
        <authorList>
            <person name="Shmareva M.N."/>
            <person name="Doronina N.V."/>
            <person name="Vasilenko O.V."/>
            <person name="Tarlachkov S.V."/>
            <person name="Trotsenko Y.A."/>
        </authorList>
    </citation>
    <scope>NUCLEOTIDE SEQUENCE [LARGE SCALE GENOMIC DNA]</scope>
    <source>
        <strain evidence="1">VKM B-2159</strain>
    </source>
</reference>
<accession>A0A3R7LQ84</accession>